<keyword evidence="4 10" id="KW-0812">Transmembrane</keyword>
<proteinExistence type="inferred from homology"/>
<feature type="transmembrane region" description="Helical" evidence="10">
    <location>
        <begin position="310"/>
        <end position="331"/>
    </location>
</feature>
<dbReference type="Pfam" id="PF00672">
    <property type="entry name" value="HAMP"/>
    <property type="match status" value="1"/>
</dbReference>
<dbReference type="Gene3D" id="3.30.450.20">
    <property type="entry name" value="PAS domain"/>
    <property type="match status" value="1"/>
</dbReference>
<evidence type="ECO:0000313" key="14">
    <source>
        <dbReference type="Proteomes" id="UP000268829"/>
    </source>
</evidence>
<name>A0A3M8APJ8_9BACL</name>
<evidence type="ECO:0000256" key="5">
    <source>
        <dbReference type="ARBA" id="ARBA00022989"/>
    </source>
</evidence>
<comment type="subcellular location">
    <subcellularLocation>
        <location evidence="1">Cell membrane</location>
        <topology evidence="1">Multi-pass membrane protein</topology>
    </subcellularLocation>
</comment>
<evidence type="ECO:0000256" key="1">
    <source>
        <dbReference type="ARBA" id="ARBA00004651"/>
    </source>
</evidence>
<dbReference type="EMBL" id="RHHS01000049">
    <property type="protein sequence ID" value="RNB53108.1"/>
    <property type="molecule type" value="Genomic_DNA"/>
</dbReference>
<dbReference type="CDD" id="cd11386">
    <property type="entry name" value="MCP_signal"/>
    <property type="match status" value="1"/>
</dbReference>
<dbReference type="OrthoDB" id="9760371at2"/>
<protein>
    <submittedName>
        <fullName evidence="13">Methyl-accepting chemotaxis protein</fullName>
    </submittedName>
</protein>
<dbReference type="InterPro" id="IPR033479">
    <property type="entry name" value="dCache_1"/>
</dbReference>
<evidence type="ECO:0000256" key="6">
    <source>
        <dbReference type="ARBA" id="ARBA00023136"/>
    </source>
</evidence>
<dbReference type="Proteomes" id="UP000268829">
    <property type="component" value="Unassembled WGS sequence"/>
</dbReference>
<dbReference type="Pfam" id="PF02743">
    <property type="entry name" value="dCache_1"/>
    <property type="match status" value="1"/>
</dbReference>
<keyword evidence="2" id="KW-1003">Cell membrane</keyword>
<evidence type="ECO:0000256" key="9">
    <source>
        <dbReference type="PROSITE-ProRule" id="PRU00284"/>
    </source>
</evidence>
<accession>A0A3M8APJ8</accession>
<dbReference type="Pfam" id="PF00015">
    <property type="entry name" value="MCPsignal"/>
    <property type="match status" value="1"/>
</dbReference>
<keyword evidence="5 10" id="KW-1133">Transmembrane helix</keyword>
<comment type="caution">
    <text evidence="13">The sequence shown here is derived from an EMBL/GenBank/DDBJ whole genome shotgun (WGS) entry which is preliminary data.</text>
</comment>
<evidence type="ECO:0000256" key="2">
    <source>
        <dbReference type="ARBA" id="ARBA00022475"/>
    </source>
</evidence>
<feature type="domain" description="HAMP" evidence="12">
    <location>
        <begin position="329"/>
        <end position="384"/>
    </location>
</feature>
<dbReference type="Gene3D" id="6.10.340.10">
    <property type="match status" value="1"/>
</dbReference>
<evidence type="ECO:0000256" key="10">
    <source>
        <dbReference type="SAM" id="Phobius"/>
    </source>
</evidence>
<dbReference type="PROSITE" id="PS50111">
    <property type="entry name" value="CHEMOTAXIS_TRANSDUC_2"/>
    <property type="match status" value="1"/>
</dbReference>
<gene>
    <name evidence="13" type="ORF">EDM57_19965</name>
</gene>
<organism evidence="13 14">
    <name type="scientific">Brevibacillus gelatini</name>
    <dbReference type="NCBI Taxonomy" id="1655277"/>
    <lineage>
        <taxon>Bacteria</taxon>
        <taxon>Bacillati</taxon>
        <taxon>Bacillota</taxon>
        <taxon>Bacilli</taxon>
        <taxon>Bacillales</taxon>
        <taxon>Paenibacillaceae</taxon>
        <taxon>Brevibacillus</taxon>
    </lineage>
</organism>
<dbReference type="InterPro" id="IPR004089">
    <property type="entry name" value="MCPsignal_dom"/>
</dbReference>
<keyword evidence="7 9" id="KW-0807">Transducer</keyword>
<dbReference type="GO" id="GO:0007165">
    <property type="term" value="P:signal transduction"/>
    <property type="evidence" value="ECO:0007669"/>
    <property type="project" value="UniProtKB-KW"/>
</dbReference>
<keyword evidence="6 10" id="KW-0472">Membrane</keyword>
<evidence type="ECO:0000259" key="11">
    <source>
        <dbReference type="PROSITE" id="PS50111"/>
    </source>
</evidence>
<dbReference type="PANTHER" id="PTHR32089">
    <property type="entry name" value="METHYL-ACCEPTING CHEMOTAXIS PROTEIN MCPB"/>
    <property type="match status" value="1"/>
</dbReference>
<evidence type="ECO:0000313" key="13">
    <source>
        <dbReference type="EMBL" id="RNB53108.1"/>
    </source>
</evidence>
<dbReference type="CDD" id="cd06225">
    <property type="entry name" value="HAMP"/>
    <property type="match status" value="1"/>
</dbReference>
<dbReference type="Gene3D" id="1.10.287.950">
    <property type="entry name" value="Methyl-accepting chemotaxis protein"/>
    <property type="match status" value="1"/>
</dbReference>
<reference evidence="13 14" key="1">
    <citation type="submission" date="2018-10" db="EMBL/GenBank/DDBJ databases">
        <title>Phylogenomics of Brevibacillus.</title>
        <authorList>
            <person name="Dunlap C."/>
        </authorList>
    </citation>
    <scope>NUCLEOTIDE SEQUENCE [LARGE SCALE GENOMIC DNA]</scope>
    <source>
        <strain evidence="13 14">DSM 100115</strain>
    </source>
</reference>
<dbReference type="GO" id="GO:0006935">
    <property type="term" value="P:chemotaxis"/>
    <property type="evidence" value="ECO:0007669"/>
    <property type="project" value="UniProtKB-KW"/>
</dbReference>
<keyword evidence="14" id="KW-1185">Reference proteome</keyword>
<dbReference type="GO" id="GO:0005886">
    <property type="term" value="C:plasma membrane"/>
    <property type="evidence" value="ECO:0007669"/>
    <property type="project" value="UniProtKB-SubCell"/>
</dbReference>
<dbReference type="SUPFAM" id="SSF58104">
    <property type="entry name" value="Methyl-accepting chemotaxis protein (MCP) signaling domain"/>
    <property type="match status" value="1"/>
</dbReference>
<comment type="similarity">
    <text evidence="8">Belongs to the methyl-accepting chemotaxis (MCP) protein family.</text>
</comment>
<dbReference type="InterPro" id="IPR003660">
    <property type="entry name" value="HAMP_dom"/>
</dbReference>
<dbReference type="AlphaFoldDB" id="A0A3M8APJ8"/>
<evidence type="ECO:0000256" key="7">
    <source>
        <dbReference type="ARBA" id="ARBA00023224"/>
    </source>
</evidence>
<evidence type="ECO:0000256" key="8">
    <source>
        <dbReference type="ARBA" id="ARBA00029447"/>
    </source>
</evidence>
<evidence type="ECO:0000256" key="3">
    <source>
        <dbReference type="ARBA" id="ARBA00022500"/>
    </source>
</evidence>
<dbReference type="SMART" id="SM00304">
    <property type="entry name" value="HAMP"/>
    <property type="match status" value="1"/>
</dbReference>
<evidence type="ECO:0000256" key="4">
    <source>
        <dbReference type="ARBA" id="ARBA00022692"/>
    </source>
</evidence>
<keyword evidence="3" id="KW-0145">Chemotaxis</keyword>
<feature type="domain" description="Methyl-accepting transducer" evidence="11">
    <location>
        <begin position="403"/>
        <end position="660"/>
    </location>
</feature>
<dbReference type="PANTHER" id="PTHR32089:SF112">
    <property type="entry name" value="LYSOZYME-LIKE PROTEIN-RELATED"/>
    <property type="match status" value="1"/>
</dbReference>
<dbReference type="SMART" id="SM00283">
    <property type="entry name" value="MA"/>
    <property type="match status" value="1"/>
</dbReference>
<dbReference type="PROSITE" id="PS50885">
    <property type="entry name" value="HAMP"/>
    <property type="match status" value="1"/>
</dbReference>
<sequence length="690" mass="74856">MKLGARVLIVLLVASIIPLTAAGVFAYQETKQELLVGSAAKLEALRLSKKEQVENYFRERTKNVDTLAASGTVISALTVFQQIWQEGRESAAYKDAEFSFANELKMEVARYGFSNAYLLNSDGVIVYETNPQSDFGTNLLTGQYANSVLGQTVQQVLKVQSAEVSDVGRYEPSGNEPGVYIAAPIYEKGYMMGQLAVEVPLDYVSRLLSQREGLGETGKIYLVGSDKLMRSQLGNGQETILQQTVDTPVIERVFQAEGFTGTEQSVDFRGQPVLVSFDQVKVAKHTWAILAEIDMPEILAGPNRIQTAMIVFNGVVLIVIVGISLYTAGWLRRSFSGMLHVAERIGQGDLTTTVPGKLLRRKDELGEMARSLSTMQKQLHGILVQVEQAADSVAHTVQEIHGNTNEIASSSQQIVQVVDQVAASSESQVEKMGQTVNLAVDLTNDVDGVTENVRQVNLSSAEMKQHAEEGREAVTAVIRSMEEINRSVAAATEVIRVLEQRSQDISRIISVITEIARQTNLLALNAAIEAARAGEHGKGFAVVAGEVRKLSEGTDEAAQQIVRMINDVQNDTMIVVAKMAEGAETTAHGMKTARQSGEMFQRIEQNILRVSAEINRVSEAFARMAPDAQQVVVVAKEVSAASVQAAAGVQSISSAVEEQSSAMEQIVQSTDHLAQLAEELRGSLAAFVLK</sequence>
<dbReference type="RefSeq" id="WP_122906448.1">
    <property type="nucleotide sequence ID" value="NZ_RHHS01000049.1"/>
</dbReference>
<evidence type="ECO:0000259" key="12">
    <source>
        <dbReference type="PROSITE" id="PS50885"/>
    </source>
</evidence>